<proteinExistence type="predicted"/>
<reference evidence="2 3" key="1">
    <citation type="submission" date="2018-04" db="EMBL/GenBank/DDBJ databases">
        <title>Genomic Encyclopedia of Type Strains, Phase IV (KMG-IV): sequencing the most valuable type-strain genomes for metagenomic binning, comparative biology and taxonomic classification.</title>
        <authorList>
            <person name="Goeker M."/>
        </authorList>
    </citation>
    <scope>NUCLEOTIDE SEQUENCE [LARGE SCALE GENOMIC DNA]</scope>
    <source>
        <strain evidence="2 3">DSM 45771</strain>
    </source>
</reference>
<feature type="region of interest" description="Disordered" evidence="1">
    <location>
        <begin position="1"/>
        <end position="32"/>
    </location>
</feature>
<evidence type="ECO:0000313" key="2">
    <source>
        <dbReference type="EMBL" id="PVZ14881.1"/>
    </source>
</evidence>
<protein>
    <submittedName>
        <fullName evidence="2">Uncharacterized protein</fullName>
    </submittedName>
</protein>
<name>A0A2U1FRQ0_9PSEU</name>
<gene>
    <name evidence="2" type="ORF">C8D89_101749</name>
</gene>
<dbReference type="EMBL" id="QEKW01000001">
    <property type="protein sequence ID" value="PVZ14881.1"/>
    <property type="molecule type" value="Genomic_DNA"/>
</dbReference>
<accession>A0A2U1FRQ0</accession>
<evidence type="ECO:0000313" key="3">
    <source>
        <dbReference type="Proteomes" id="UP000245639"/>
    </source>
</evidence>
<dbReference type="Proteomes" id="UP000245639">
    <property type="component" value="Unassembled WGS sequence"/>
</dbReference>
<evidence type="ECO:0000256" key="1">
    <source>
        <dbReference type="SAM" id="MobiDB-lite"/>
    </source>
</evidence>
<feature type="compositionally biased region" description="Low complexity" evidence="1">
    <location>
        <begin position="17"/>
        <end position="32"/>
    </location>
</feature>
<keyword evidence="3" id="KW-1185">Reference proteome</keyword>
<comment type="caution">
    <text evidence="2">The sequence shown here is derived from an EMBL/GenBank/DDBJ whole genome shotgun (WGS) entry which is preliminary data.</text>
</comment>
<dbReference type="RefSeq" id="WP_116706641.1">
    <property type="nucleotide sequence ID" value="NZ_QEKW01000001.1"/>
</dbReference>
<organism evidence="2 3">
    <name type="scientific">Actinomycetospora cinnamomea</name>
    <dbReference type="NCBI Taxonomy" id="663609"/>
    <lineage>
        <taxon>Bacteria</taxon>
        <taxon>Bacillati</taxon>
        <taxon>Actinomycetota</taxon>
        <taxon>Actinomycetes</taxon>
        <taxon>Pseudonocardiales</taxon>
        <taxon>Pseudonocardiaceae</taxon>
        <taxon>Actinomycetospora</taxon>
    </lineage>
</organism>
<dbReference type="AlphaFoldDB" id="A0A2U1FRQ0"/>
<sequence length="81" mass="7788">MGHGLGLLPASVGELGATSGHPATAGTATTRTHTPACTVHAPARVGPPLASSRLAGHLLGGARRVSVVPVALRVVEPGAGG</sequence>